<dbReference type="OrthoDB" id="76387at2759"/>
<dbReference type="EMBL" id="JH992983">
    <property type="protein sequence ID" value="EKX49177.1"/>
    <property type="molecule type" value="Genomic_DNA"/>
</dbReference>
<organism evidence="6">
    <name type="scientific">Guillardia theta (strain CCMP2712)</name>
    <name type="common">Cryptophyte</name>
    <dbReference type="NCBI Taxonomy" id="905079"/>
    <lineage>
        <taxon>Eukaryota</taxon>
        <taxon>Cryptophyceae</taxon>
        <taxon>Pyrenomonadales</taxon>
        <taxon>Geminigeraceae</taxon>
        <taxon>Guillardia</taxon>
    </lineage>
</organism>
<accession>L1JLF1</accession>
<feature type="domain" description="Ubiquitin-like protease family profile" evidence="5">
    <location>
        <begin position="139"/>
        <end position="253"/>
    </location>
</feature>
<reference evidence="7" key="3">
    <citation type="submission" date="2016-03" db="UniProtKB">
        <authorList>
            <consortium name="EnsemblProtists"/>
        </authorList>
    </citation>
    <scope>IDENTIFICATION</scope>
</reference>
<keyword evidence="8" id="KW-1185">Reference proteome</keyword>
<evidence type="ECO:0000256" key="2">
    <source>
        <dbReference type="ARBA" id="ARBA00022670"/>
    </source>
</evidence>
<evidence type="ECO:0000256" key="3">
    <source>
        <dbReference type="ARBA" id="ARBA00022801"/>
    </source>
</evidence>
<dbReference type="SUPFAM" id="SSF54001">
    <property type="entry name" value="Cysteine proteinases"/>
    <property type="match status" value="1"/>
</dbReference>
<comment type="similarity">
    <text evidence="1">Belongs to the peptidase C48 family.</text>
</comment>
<evidence type="ECO:0000313" key="8">
    <source>
        <dbReference type="Proteomes" id="UP000011087"/>
    </source>
</evidence>
<dbReference type="RefSeq" id="XP_005836157.1">
    <property type="nucleotide sequence ID" value="XM_005836100.1"/>
</dbReference>
<evidence type="ECO:0000256" key="1">
    <source>
        <dbReference type="ARBA" id="ARBA00005234"/>
    </source>
</evidence>
<dbReference type="EnsemblProtists" id="EKX49177">
    <property type="protein sequence ID" value="EKX49177"/>
    <property type="gene ID" value="GUITHDRAFT_105251"/>
</dbReference>
<gene>
    <name evidence="6" type="ORF">GUITHDRAFT_105251</name>
</gene>
<keyword evidence="2" id="KW-0645">Protease</keyword>
<dbReference type="Proteomes" id="UP000011087">
    <property type="component" value="Unassembled WGS sequence"/>
</dbReference>
<protein>
    <recommendedName>
        <fullName evidence="5">Ubiquitin-like protease family profile domain-containing protein</fullName>
    </recommendedName>
</protein>
<dbReference type="PaxDb" id="55529-EKX49177"/>
<feature type="region of interest" description="Disordered" evidence="4">
    <location>
        <begin position="270"/>
        <end position="293"/>
    </location>
</feature>
<dbReference type="Pfam" id="PF02902">
    <property type="entry name" value="Peptidase_C48"/>
    <property type="match status" value="1"/>
</dbReference>
<evidence type="ECO:0000313" key="7">
    <source>
        <dbReference type="EnsemblProtists" id="EKX49177"/>
    </source>
</evidence>
<dbReference type="InterPro" id="IPR038765">
    <property type="entry name" value="Papain-like_cys_pep_sf"/>
</dbReference>
<dbReference type="GeneID" id="17305848"/>
<evidence type="ECO:0000313" key="6">
    <source>
        <dbReference type="EMBL" id="EKX49177.1"/>
    </source>
</evidence>
<proteinExistence type="inferred from homology"/>
<dbReference type="GO" id="GO:0006508">
    <property type="term" value="P:proteolysis"/>
    <property type="evidence" value="ECO:0007669"/>
    <property type="project" value="UniProtKB-KW"/>
</dbReference>
<dbReference type="HOGENOM" id="CLU_904450_0_0_1"/>
<reference evidence="6 8" key="1">
    <citation type="journal article" date="2012" name="Nature">
        <title>Algal genomes reveal evolutionary mosaicism and the fate of nucleomorphs.</title>
        <authorList>
            <consortium name="DOE Joint Genome Institute"/>
            <person name="Curtis B.A."/>
            <person name="Tanifuji G."/>
            <person name="Burki F."/>
            <person name="Gruber A."/>
            <person name="Irimia M."/>
            <person name="Maruyama S."/>
            <person name="Arias M.C."/>
            <person name="Ball S.G."/>
            <person name="Gile G.H."/>
            <person name="Hirakawa Y."/>
            <person name="Hopkins J.F."/>
            <person name="Kuo A."/>
            <person name="Rensing S.A."/>
            <person name="Schmutz J."/>
            <person name="Symeonidi A."/>
            <person name="Elias M."/>
            <person name="Eveleigh R.J."/>
            <person name="Herman E.K."/>
            <person name="Klute M.J."/>
            <person name="Nakayama T."/>
            <person name="Obornik M."/>
            <person name="Reyes-Prieto A."/>
            <person name="Armbrust E.V."/>
            <person name="Aves S.J."/>
            <person name="Beiko R.G."/>
            <person name="Coutinho P."/>
            <person name="Dacks J.B."/>
            <person name="Durnford D.G."/>
            <person name="Fast N.M."/>
            <person name="Green B.R."/>
            <person name="Grisdale C.J."/>
            <person name="Hempel F."/>
            <person name="Henrissat B."/>
            <person name="Hoppner M.P."/>
            <person name="Ishida K."/>
            <person name="Kim E."/>
            <person name="Koreny L."/>
            <person name="Kroth P.G."/>
            <person name="Liu Y."/>
            <person name="Malik S.B."/>
            <person name="Maier U.G."/>
            <person name="McRose D."/>
            <person name="Mock T."/>
            <person name="Neilson J.A."/>
            <person name="Onodera N.T."/>
            <person name="Poole A.M."/>
            <person name="Pritham E.J."/>
            <person name="Richards T.A."/>
            <person name="Rocap G."/>
            <person name="Roy S.W."/>
            <person name="Sarai C."/>
            <person name="Schaack S."/>
            <person name="Shirato S."/>
            <person name="Slamovits C.H."/>
            <person name="Spencer D.F."/>
            <person name="Suzuki S."/>
            <person name="Worden A.Z."/>
            <person name="Zauner S."/>
            <person name="Barry K."/>
            <person name="Bell C."/>
            <person name="Bharti A.K."/>
            <person name="Crow J.A."/>
            <person name="Grimwood J."/>
            <person name="Kramer R."/>
            <person name="Lindquist E."/>
            <person name="Lucas S."/>
            <person name="Salamov A."/>
            <person name="McFadden G.I."/>
            <person name="Lane C.E."/>
            <person name="Keeling P.J."/>
            <person name="Gray M.W."/>
            <person name="Grigoriev I.V."/>
            <person name="Archibald J.M."/>
        </authorList>
    </citation>
    <scope>NUCLEOTIDE SEQUENCE</scope>
    <source>
        <strain evidence="6 8">CCMP2712</strain>
    </source>
</reference>
<dbReference type="Gene3D" id="3.40.395.10">
    <property type="entry name" value="Adenoviral Proteinase, Chain A"/>
    <property type="match status" value="1"/>
</dbReference>
<dbReference type="AlphaFoldDB" id="L1JLF1"/>
<dbReference type="STRING" id="905079.L1JLF1"/>
<evidence type="ECO:0000259" key="5">
    <source>
        <dbReference type="Pfam" id="PF02902"/>
    </source>
</evidence>
<evidence type="ECO:0000256" key="4">
    <source>
        <dbReference type="SAM" id="MobiDB-lite"/>
    </source>
</evidence>
<name>L1JLF1_GUITC</name>
<keyword evidence="3" id="KW-0378">Hydrolase</keyword>
<dbReference type="InterPro" id="IPR003653">
    <property type="entry name" value="Peptidase_C48_C"/>
</dbReference>
<dbReference type="GO" id="GO:0008234">
    <property type="term" value="F:cysteine-type peptidase activity"/>
    <property type="evidence" value="ECO:0007669"/>
    <property type="project" value="InterPro"/>
</dbReference>
<reference evidence="8" key="2">
    <citation type="submission" date="2012-11" db="EMBL/GenBank/DDBJ databases">
        <authorList>
            <person name="Kuo A."/>
            <person name="Curtis B.A."/>
            <person name="Tanifuji G."/>
            <person name="Burki F."/>
            <person name="Gruber A."/>
            <person name="Irimia M."/>
            <person name="Maruyama S."/>
            <person name="Arias M.C."/>
            <person name="Ball S.G."/>
            <person name="Gile G.H."/>
            <person name="Hirakawa Y."/>
            <person name="Hopkins J.F."/>
            <person name="Rensing S.A."/>
            <person name="Schmutz J."/>
            <person name="Symeonidi A."/>
            <person name="Elias M."/>
            <person name="Eveleigh R.J."/>
            <person name="Herman E.K."/>
            <person name="Klute M.J."/>
            <person name="Nakayama T."/>
            <person name="Obornik M."/>
            <person name="Reyes-Prieto A."/>
            <person name="Armbrust E.V."/>
            <person name="Aves S.J."/>
            <person name="Beiko R.G."/>
            <person name="Coutinho P."/>
            <person name="Dacks J.B."/>
            <person name="Durnford D.G."/>
            <person name="Fast N.M."/>
            <person name="Green B.R."/>
            <person name="Grisdale C."/>
            <person name="Hempe F."/>
            <person name="Henrissat B."/>
            <person name="Hoppner M.P."/>
            <person name="Ishida K.-I."/>
            <person name="Kim E."/>
            <person name="Koreny L."/>
            <person name="Kroth P.G."/>
            <person name="Liu Y."/>
            <person name="Malik S.-B."/>
            <person name="Maier U.G."/>
            <person name="McRose D."/>
            <person name="Mock T."/>
            <person name="Neilson J.A."/>
            <person name="Onodera N.T."/>
            <person name="Poole A.M."/>
            <person name="Pritham E.J."/>
            <person name="Richards T.A."/>
            <person name="Rocap G."/>
            <person name="Roy S.W."/>
            <person name="Sarai C."/>
            <person name="Schaack S."/>
            <person name="Shirato S."/>
            <person name="Slamovits C.H."/>
            <person name="Spencer D.F."/>
            <person name="Suzuki S."/>
            <person name="Worden A.Z."/>
            <person name="Zauner S."/>
            <person name="Barry K."/>
            <person name="Bell C."/>
            <person name="Bharti A.K."/>
            <person name="Crow J.A."/>
            <person name="Grimwood J."/>
            <person name="Kramer R."/>
            <person name="Lindquist E."/>
            <person name="Lucas S."/>
            <person name="Salamov A."/>
            <person name="McFadden G.I."/>
            <person name="Lane C.E."/>
            <person name="Keeling P.J."/>
            <person name="Gray M.W."/>
            <person name="Grigoriev I.V."/>
            <person name="Archibald J.M."/>
        </authorList>
    </citation>
    <scope>NUCLEOTIDE SEQUENCE</scope>
    <source>
        <strain evidence="8">CCMP2712</strain>
    </source>
</reference>
<dbReference type="KEGG" id="gtt:GUITHDRAFT_105251"/>
<sequence>MTIAKKPSKKIKHMQLFDKGTNDDVVNVREEYECKYMRDVFLGNDMTFIGGKVINHAIPNLSEATIQDVSDMSKCISCDVVESWLHLVKWSSECVRDTVVAGTLSIGKLTLSPPISIPIWNCYTLLVLHPTPEEMDTGICLIPVFKPGHWCLAIAYMGERRLELYDPKGMTGIGVLNQIEGFLKYLRYKWQTDDSLEGAYEKRVMREGQVPIQEDSTSCAIFLCVIANNVAAGEGIDNFGQKDIPIIRQGIAKLLRGLYGYGNWDEADGNGSRGSDTGSGRFHQAKASHSEPAAATAEVRVMSAIEIM</sequence>